<protein>
    <recommendedName>
        <fullName evidence="3">Lactococcin 972 family bacteriocin</fullName>
    </recommendedName>
</protein>
<comment type="caution">
    <text evidence="1">The sequence shown here is derived from an EMBL/GenBank/DDBJ whole genome shotgun (WGS) entry which is preliminary data.</text>
</comment>
<evidence type="ECO:0008006" key="3">
    <source>
        <dbReference type="Google" id="ProtNLM"/>
    </source>
</evidence>
<proteinExistence type="predicted"/>
<evidence type="ECO:0000313" key="2">
    <source>
        <dbReference type="Proteomes" id="UP000286848"/>
    </source>
</evidence>
<dbReference type="OrthoDB" id="2301217at2"/>
<dbReference type="AlphaFoldDB" id="A0A401IVL4"/>
<evidence type="ECO:0000313" key="1">
    <source>
        <dbReference type="EMBL" id="GBG95562.1"/>
    </source>
</evidence>
<accession>A0A401IVL4</accession>
<organism evidence="1 2">
    <name type="scientific">Ligilactobacillus salitolerans</name>
    <dbReference type="NCBI Taxonomy" id="1808352"/>
    <lineage>
        <taxon>Bacteria</taxon>
        <taxon>Bacillati</taxon>
        <taxon>Bacillota</taxon>
        <taxon>Bacilli</taxon>
        <taxon>Lactobacillales</taxon>
        <taxon>Lactobacillaceae</taxon>
        <taxon>Ligilactobacillus</taxon>
    </lineage>
</organism>
<gene>
    <name evidence="1" type="ORF">LFYK43_20210</name>
</gene>
<dbReference type="RefSeq" id="WP_124977967.1">
    <property type="nucleotide sequence ID" value="NZ_BFFP01000040.1"/>
</dbReference>
<dbReference type="EMBL" id="BFFP01000040">
    <property type="protein sequence ID" value="GBG95562.1"/>
    <property type="molecule type" value="Genomic_DNA"/>
</dbReference>
<keyword evidence="2" id="KW-1185">Reference proteome</keyword>
<name>A0A401IVL4_9LACO</name>
<reference evidence="1 2" key="1">
    <citation type="journal article" date="2019" name="Int. J. Syst. Evol. Microbiol.">
        <title>Lactobacillus salitolerans sp. nov., a novel lactic acid bacterium isolated from spent mushroom substrates.</title>
        <authorList>
            <person name="Tohno M."/>
            <person name="Tanizawa Y."/>
            <person name="Kojima Y."/>
            <person name="Sakamoto M."/>
            <person name="Nakamura Y."/>
            <person name="Ohkuma M."/>
            <person name="Kobayashi H."/>
        </authorList>
    </citation>
    <scope>NUCLEOTIDE SEQUENCE [LARGE SCALE GENOMIC DNA]</scope>
    <source>
        <strain evidence="1 2">YK43</strain>
    </source>
</reference>
<sequence>MSVVGKFVPFILGLGLIGGFSSYSVNATSLTLNVRTPSSGSVTLDNNDNVVSASSPVIYNLAKNAEDSTSNSPGLQSRTAVNMANSRWVYYSDHHNYINGYKQGHSNYLHHKQRHGSYAKVGGSGDGWRYASAQKWSNSNGAGKGTFVAKYDAPYN</sequence>
<dbReference type="Proteomes" id="UP000286848">
    <property type="component" value="Unassembled WGS sequence"/>
</dbReference>